<dbReference type="EMBL" id="JBHSXX010000001">
    <property type="protein sequence ID" value="MFC6868162.1"/>
    <property type="molecule type" value="Genomic_DNA"/>
</dbReference>
<dbReference type="Gene3D" id="1.10.260.40">
    <property type="entry name" value="lambda repressor-like DNA-binding domains"/>
    <property type="match status" value="1"/>
</dbReference>
<dbReference type="InterPro" id="IPR001387">
    <property type="entry name" value="Cro/C1-type_HTH"/>
</dbReference>
<dbReference type="Pfam" id="PF01381">
    <property type="entry name" value="HTH_3"/>
    <property type="match status" value="1"/>
</dbReference>
<evidence type="ECO:0000313" key="4">
    <source>
        <dbReference type="Proteomes" id="UP001596337"/>
    </source>
</evidence>
<dbReference type="PANTHER" id="PTHR46797">
    <property type="entry name" value="HTH-TYPE TRANSCRIPTIONAL REGULATOR"/>
    <property type="match status" value="1"/>
</dbReference>
<dbReference type="CDD" id="cd00093">
    <property type="entry name" value="HTH_XRE"/>
    <property type="match status" value="1"/>
</dbReference>
<dbReference type="PROSITE" id="PS50943">
    <property type="entry name" value="HTH_CROC1"/>
    <property type="match status" value="1"/>
</dbReference>
<organism evidence="3 4">
    <name type="scientific">Haloechinothrix salitolerans</name>
    <dbReference type="NCBI Taxonomy" id="926830"/>
    <lineage>
        <taxon>Bacteria</taxon>
        <taxon>Bacillati</taxon>
        <taxon>Actinomycetota</taxon>
        <taxon>Actinomycetes</taxon>
        <taxon>Pseudonocardiales</taxon>
        <taxon>Pseudonocardiaceae</taxon>
        <taxon>Haloechinothrix</taxon>
    </lineage>
</organism>
<feature type="domain" description="HTH cro/C1-type" evidence="2">
    <location>
        <begin position="14"/>
        <end position="69"/>
    </location>
</feature>
<sequence length="114" mass="12455">MTESSNSLTLGSYLRTQREACDMTIRQVARLSGIQPSYIAELEAGKKANPSAEILQKIASVLELDTADLFAFIGVTPPKDLPSVAPYLRAKYNLTGDALAEAEQQIKRIIDKNT</sequence>
<dbReference type="InterPro" id="IPR050807">
    <property type="entry name" value="TransReg_Diox_bact_type"/>
</dbReference>
<evidence type="ECO:0000256" key="1">
    <source>
        <dbReference type="ARBA" id="ARBA00023125"/>
    </source>
</evidence>
<protein>
    <submittedName>
        <fullName evidence="3">Helix-turn-helix domain-containing protein</fullName>
    </submittedName>
</protein>
<dbReference type="InterPro" id="IPR010982">
    <property type="entry name" value="Lambda_DNA-bd_dom_sf"/>
</dbReference>
<gene>
    <name evidence="3" type="ORF">ACFQGD_13525</name>
</gene>
<name>A0ABW2C0E6_9PSEU</name>
<keyword evidence="4" id="KW-1185">Reference proteome</keyword>
<accession>A0ABW2C0E6</accession>
<keyword evidence="1" id="KW-0238">DNA-binding</keyword>
<comment type="caution">
    <text evidence="3">The sequence shown here is derived from an EMBL/GenBank/DDBJ whole genome shotgun (WGS) entry which is preliminary data.</text>
</comment>
<reference evidence="4" key="1">
    <citation type="journal article" date="2019" name="Int. J. Syst. Evol. Microbiol.">
        <title>The Global Catalogue of Microorganisms (GCM) 10K type strain sequencing project: providing services to taxonomists for standard genome sequencing and annotation.</title>
        <authorList>
            <consortium name="The Broad Institute Genomics Platform"/>
            <consortium name="The Broad Institute Genome Sequencing Center for Infectious Disease"/>
            <person name="Wu L."/>
            <person name="Ma J."/>
        </authorList>
    </citation>
    <scope>NUCLEOTIDE SEQUENCE [LARGE SCALE GENOMIC DNA]</scope>
    <source>
        <strain evidence="4">KCTC 32255</strain>
    </source>
</reference>
<dbReference type="Proteomes" id="UP001596337">
    <property type="component" value="Unassembled WGS sequence"/>
</dbReference>
<evidence type="ECO:0000313" key="3">
    <source>
        <dbReference type="EMBL" id="MFC6868162.1"/>
    </source>
</evidence>
<proteinExistence type="predicted"/>
<evidence type="ECO:0000259" key="2">
    <source>
        <dbReference type="PROSITE" id="PS50943"/>
    </source>
</evidence>
<dbReference type="SMART" id="SM00530">
    <property type="entry name" value="HTH_XRE"/>
    <property type="match status" value="1"/>
</dbReference>
<dbReference type="PANTHER" id="PTHR46797:SF1">
    <property type="entry name" value="METHYLPHOSPHONATE SYNTHASE"/>
    <property type="match status" value="1"/>
</dbReference>
<dbReference type="SUPFAM" id="SSF47413">
    <property type="entry name" value="lambda repressor-like DNA-binding domains"/>
    <property type="match status" value="1"/>
</dbReference>
<dbReference type="RefSeq" id="WP_345404817.1">
    <property type="nucleotide sequence ID" value="NZ_BAABLA010000118.1"/>
</dbReference>